<feature type="transmembrane region" description="Helical" evidence="14">
    <location>
        <begin position="148"/>
        <end position="177"/>
    </location>
</feature>
<evidence type="ECO:0000256" key="1">
    <source>
        <dbReference type="ARBA" id="ARBA00004202"/>
    </source>
</evidence>
<dbReference type="PROSITE" id="PS00211">
    <property type="entry name" value="ABC_TRANSPORTER_1"/>
    <property type="match status" value="1"/>
</dbReference>
<evidence type="ECO:0000256" key="8">
    <source>
        <dbReference type="ARBA" id="ARBA00022737"/>
    </source>
</evidence>
<feature type="transmembrane region" description="Helical" evidence="14">
    <location>
        <begin position="209"/>
        <end position="230"/>
    </location>
</feature>
<evidence type="ECO:0000256" key="5">
    <source>
        <dbReference type="ARBA" id="ARBA00022475"/>
    </source>
</evidence>
<dbReference type="CDD" id="cd03216">
    <property type="entry name" value="ABC_Carb_Monos_I"/>
    <property type="match status" value="1"/>
</dbReference>
<keyword evidence="8" id="KW-0677">Repeat</keyword>
<keyword evidence="10 16" id="KW-0067">ATP-binding</keyword>
<keyword evidence="4" id="KW-0813">Transport</keyword>
<evidence type="ECO:0000256" key="11">
    <source>
        <dbReference type="ARBA" id="ARBA00022967"/>
    </source>
</evidence>
<name>A0A506U6L9_9HYPH</name>
<feature type="transmembrane region" description="Helical" evidence="14">
    <location>
        <begin position="71"/>
        <end position="98"/>
    </location>
</feature>
<dbReference type="PANTHER" id="PTHR43790:SF3">
    <property type="entry name" value="D-ALLOSE IMPORT ATP-BINDING PROTEIN ALSA-RELATED"/>
    <property type="match status" value="1"/>
</dbReference>
<feature type="domain" description="ABC transporter" evidence="15">
    <location>
        <begin position="341"/>
        <end position="575"/>
    </location>
</feature>
<feature type="transmembrane region" description="Helical" evidence="14">
    <location>
        <begin position="12"/>
        <end position="33"/>
    </location>
</feature>
<evidence type="ECO:0000256" key="14">
    <source>
        <dbReference type="SAM" id="Phobius"/>
    </source>
</evidence>
<dbReference type="Pfam" id="PF02653">
    <property type="entry name" value="BPD_transp_2"/>
    <property type="match status" value="1"/>
</dbReference>
<dbReference type="PROSITE" id="PS50893">
    <property type="entry name" value="ABC_TRANSPORTER_2"/>
    <property type="match status" value="2"/>
</dbReference>
<dbReference type="InterPro" id="IPR027417">
    <property type="entry name" value="P-loop_NTPase"/>
</dbReference>
<keyword evidence="5" id="KW-1003">Cell membrane</keyword>
<evidence type="ECO:0000256" key="6">
    <source>
        <dbReference type="ARBA" id="ARBA00022597"/>
    </source>
</evidence>
<dbReference type="Pfam" id="PF00005">
    <property type="entry name" value="ABC_tran"/>
    <property type="match status" value="2"/>
</dbReference>
<evidence type="ECO:0000313" key="16">
    <source>
        <dbReference type="EMBL" id="TPW27547.1"/>
    </source>
</evidence>
<accession>A0A506U6L9</accession>
<reference evidence="16 17" key="1">
    <citation type="submission" date="2019-06" db="EMBL/GenBank/DDBJ databases">
        <authorList>
            <person name="Li M."/>
        </authorList>
    </citation>
    <scope>NUCLEOTIDE SEQUENCE [LARGE SCALE GENOMIC DNA]</scope>
    <source>
        <strain evidence="16 17">BGMRC6574</strain>
    </source>
</reference>
<dbReference type="PANTHER" id="PTHR43790">
    <property type="entry name" value="CARBOHYDRATE TRANSPORT ATP-BINDING PROTEIN MG119-RELATED"/>
    <property type="match status" value="1"/>
</dbReference>
<feature type="transmembrane region" description="Helical" evidence="14">
    <location>
        <begin position="45"/>
        <end position="64"/>
    </location>
</feature>
<dbReference type="CDD" id="cd03215">
    <property type="entry name" value="ABC_Carb_Monos_II"/>
    <property type="match status" value="1"/>
</dbReference>
<comment type="subcellular location">
    <subcellularLocation>
        <location evidence="2">Cell membrane</location>
        <topology evidence="2">Multi-pass membrane protein</topology>
    </subcellularLocation>
    <subcellularLocation>
        <location evidence="1">Cell membrane</location>
        <topology evidence="1">Peripheral membrane protein</topology>
    </subcellularLocation>
</comment>
<dbReference type="GO" id="GO:0005524">
    <property type="term" value="F:ATP binding"/>
    <property type="evidence" value="ECO:0007669"/>
    <property type="project" value="UniProtKB-KW"/>
</dbReference>
<dbReference type="FunFam" id="3.40.50.300:FF:000127">
    <property type="entry name" value="Ribose import ATP-binding protein RbsA"/>
    <property type="match status" value="1"/>
</dbReference>
<feature type="transmembrane region" description="Helical" evidence="14">
    <location>
        <begin position="110"/>
        <end position="136"/>
    </location>
</feature>
<dbReference type="InterPro" id="IPR001851">
    <property type="entry name" value="ABC_transp_permease"/>
</dbReference>
<evidence type="ECO:0000256" key="13">
    <source>
        <dbReference type="ARBA" id="ARBA00023136"/>
    </source>
</evidence>
<keyword evidence="7 14" id="KW-0812">Transmembrane</keyword>
<dbReference type="InterPro" id="IPR003439">
    <property type="entry name" value="ABC_transporter-like_ATP-bd"/>
</dbReference>
<evidence type="ECO:0000256" key="9">
    <source>
        <dbReference type="ARBA" id="ARBA00022741"/>
    </source>
</evidence>
<evidence type="ECO:0000313" key="17">
    <source>
        <dbReference type="Proteomes" id="UP000320314"/>
    </source>
</evidence>
<evidence type="ECO:0000256" key="3">
    <source>
        <dbReference type="ARBA" id="ARBA00005417"/>
    </source>
</evidence>
<dbReference type="RefSeq" id="WP_141167140.1">
    <property type="nucleotide sequence ID" value="NZ_VHLH01000020.1"/>
</dbReference>
<dbReference type="SMART" id="SM00382">
    <property type="entry name" value="AAA"/>
    <property type="match status" value="2"/>
</dbReference>
<organism evidence="16 17">
    <name type="scientific">Pararhizobium mangrovi</name>
    <dbReference type="NCBI Taxonomy" id="2590452"/>
    <lineage>
        <taxon>Bacteria</taxon>
        <taxon>Pseudomonadati</taxon>
        <taxon>Pseudomonadota</taxon>
        <taxon>Alphaproteobacteria</taxon>
        <taxon>Hyphomicrobiales</taxon>
        <taxon>Rhizobiaceae</taxon>
        <taxon>Rhizobium/Agrobacterium group</taxon>
        <taxon>Pararhizobium</taxon>
    </lineage>
</organism>
<feature type="transmembrane region" description="Helical" evidence="14">
    <location>
        <begin position="288"/>
        <end position="314"/>
    </location>
</feature>
<evidence type="ECO:0000256" key="4">
    <source>
        <dbReference type="ARBA" id="ARBA00022448"/>
    </source>
</evidence>
<dbReference type="InterPro" id="IPR017871">
    <property type="entry name" value="ABC_transporter-like_CS"/>
</dbReference>
<protein>
    <submittedName>
        <fullName evidence="16">ATP-binding cassette domain-containing protein</fullName>
    </submittedName>
</protein>
<dbReference type="InterPro" id="IPR050107">
    <property type="entry name" value="ABC_carbohydrate_import_ATPase"/>
</dbReference>
<keyword evidence="6" id="KW-0762">Sugar transport</keyword>
<keyword evidence="12 14" id="KW-1133">Transmembrane helix</keyword>
<dbReference type="InterPro" id="IPR003593">
    <property type="entry name" value="AAA+_ATPase"/>
</dbReference>
<evidence type="ECO:0000256" key="7">
    <source>
        <dbReference type="ARBA" id="ARBA00022692"/>
    </source>
</evidence>
<dbReference type="CDD" id="cd06579">
    <property type="entry name" value="TM_PBP1_transp_AraH_like"/>
    <property type="match status" value="1"/>
</dbReference>
<comment type="caution">
    <text evidence="16">The sequence shown here is derived from an EMBL/GenBank/DDBJ whole genome shotgun (WGS) entry which is preliminary data.</text>
</comment>
<keyword evidence="9" id="KW-0547">Nucleotide-binding</keyword>
<dbReference type="Proteomes" id="UP000320314">
    <property type="component" value="Unassembled WGS sequence"/>
</dbReference>
<feature type="transmembrane region" description="Helical" evidence="14">
    <location>
        <begin position="263"/>
        <end position="282"/>
    </location>
</feature>
<proteinExistence type="inferred from homology"/>
<dbReference type="SUPFAM" id="SSF52540">
    <property type="entry name" value="P-loop containing nucleoside triphosphate hydrolases"/>
    <property type="match status" value="2"/>
</dbReference>
<keyword evidence="13 14" id="KW-0472">Membrane</keyword>
<evidence type="ECO:0000256" key="12">
    <source>
        <dbReference type="ARBA" id="ARBA00022989"/>
    </source>
</evidence>
<feature type="transmembrane region" description="Helical" evidence="14">
    <location>
        <begin position="183"/>
        <end position="202"/>
    </location>
</feature>
<dbReference type="AlphaFoldDB" id="A0A506U6L9"/>
<dbReference type="GO" id="GO:0022857">
    <property type="term" value="F:transmembrane transporter activity"/>
    <property type="evidence" value="ECO:0007669"/>
    <property type="project" value="InterPro"/>
</dbReference>
<dbReference type="GO" id="GO:0005886">
    <property type="term" value="C:plasma membrane"/>
    <property type="evidence" value="ECO:0007669"/>
    <property type="project" value="UniProtKB-SubCell"/>
</dbReference>
<evidence type="ECO:0000256" key="2">
    <source>
        <dbReference type="ARBA" id="ARBA00004651"/>
    </source>
</evidence>
<dbReference type="GO" id="GO:0016887">
    <property type="term" value="F:ATP hydrolysis activity"/>
    <property type="evidence" value="ECO:0007669"/>
    <property type="project" value="InterPro"/>
</dbReference>
<dbReference type="Gene3D" id="3.40.50.300">
    <property type="entry name" value="P-loop containing nucleotide triphosphate hydrolases"/>
    <property type="match status" value="2"/>
</dbReference>
<keyword evidence="11" id="KW-1278">Translocase</keyword>
<sequence>MKLRDLLKHNVFILFILMVLAIGVFGAADPQFLSPWNLVSIARQSAIIAIVAFAMTAVIIARGIDISVGSLLAASGVVAGLAYVATQSAILALGAALLSGAALGLVNGALIGLAGVSPFIATLATMALARGLALSLSGSSSIAIADPILLFLGSAQIGPVPVSVIFAALAFMGWQFLLNRTVFGRWIFAVGGSATTASATGIPVRRVQVLIYVLSGVAAAAGTIVSIGRLGSAQPLAGNGLEFTAITAAIIGGAKLSGGKGSLYGTAVGAILLGVINTGLSFMEVPQIIIYFVTGGLILVAVLISQPESLAGLLPRRHARMPARSAKTNRRMRGDAGARQIELRGVGKLFPGVKALDGVSFSLRSSEVVALAGENGAGKSTLVKCLSGIYTPDEGEILLDGTPLRGAAAFEKAGISVIHQHFSLSPDLTVAENMFLGREPRTVFGTLDRRRMLAETRRVLDELDLDIAPTSLLGLLPVGEQQMVEIARAALSDAWMFIMDEPTSALSNRERDRLYEIITMLRKRGAGILYISHKMEEIFSQCDRVVVLRDGSFVGERPVEDTDDAEIIAMMVGREIEDVFLHRDAPVGKVAVEVRELSDGKRLKQAELTLRQGEIVALAGLMGSGRSEVLRCIAGLSKRKGGLIRIFGEESAGGHRDVVYVPEDRHLEGFVGPMSIRDNIALAWISRHSWFGVLRRRALDALAHDQIAALGVRPPQPEKAVGKLSGGNQQKVVIGKWLAMEPRVVLLDEPTRGVDVGAKSELHRLIADLKEQGVAILMVSSELPEIIGVADRIIVMAEGRSVGELPRGASERDIMALAFGQDSPMSVAAE</sequence>
<feature type="domain" description="ABC transporter" evidence="15">
    <location>
        <begin position="574"/>
        <end position="823"/>
    </location>
</feature>
<keyword evidence="17" id="KW-1185">Reference proteome</keyword>
<evidence type="ECO:0000259" key="15">
    <source>
        <dbReference type="PROSITE" id="PS50893"/>
    </source>
</evidence>
<dbReference type="EMBL" id="VHLH01000020">
    <property type="protein sequence ID" value="TPW27547.1"/>
    <property type="molecule type" value="Genomic_DNA"/>
</dbReference>
<dbReference type="OrthoDB" id="6635969at2"/>
<gene>
    <name evidence="16" type="ORF">FJU11_11165</name>
</gene>
<evidence type="ECO:0000256" key="10">
    <source>
        <dbReference type="ARBA" id="ARBA00022840"/>
    </source>
</evidence>
<comment type="similarity">
    <text evidence="3">Belongs to the ABC transporter superfamily.</text>
</comment>